<feature type="region of interest" description="Disordered" evidence="2">
    <location>
        <begin position="345"/>
        <end position="368"/>
    </location>
</feature>
<dbReference type="GO" id="GO:0000724">
    <property type="term" value="P:double-strand break repair via homologous recombination"/>
    <property type="evidence" value="ECO:0007669"/>
    <property type="project" value="InterPro"/>
</dbReference>
<feature type="coiled-coil region" evidence="1">
    <location>
        <begin position="995"/>
        <end position="1022"/>
    </location>
</feature>
<feature type="region of interest" description="Disordered" evidence="2">
    <location>
        <begin position="647"/>
        <end position="679"/>
    </location>
</feature>
<dbReference type="InterPro" id="IPR012340">
    <property type="entry name" value="NA-bd_OB-fold"/>
</dbReference>
<dbReference type="InterPro" id="IPR015525">
    <property type="entry name" value="BRCA2"/>
</dbReference>
<dbReference type="InterPro" id="IPR015187">
    <property type="entry name" value="BRCA2_OB_1"/>
</dbReference>
<evidence type="ECO:0000313" key="6">
    <source>
        <dbReference type="Proteomes" id="UP000311382"/>
    </source>
</evidence>
<dbReference type="InterPro" id="IPR036315">
    <property type="entry name" value="BRCA2_hlx_sf"/>
</dbReference>
<proteinExistence type="predicted"/>
<evidence type="ECO:0000256" key="2">
    <source>
        <dbReference type="SAM" id="MobiDB-lite"/>
    </source>
</evidence>
<feature type="domain" description="BRCA2 OB1" evidence="3">
    <location>
        <begin position="822"/>
        <end position="942"/>
    </location>
</feature>
<evidence type="ECO:0000259" key="3">
    <source>
        <dbReference type="Pfam" id="PF09103"/>
    </source>
</evidence>
<feature type="domain" description="Breast cancer type 2 susceptibility protein helical" evidence="4">
    <location>
        <begin position="766"/>
        <end position="818"/>
    </location>
</feature>
<evidence type="ECO:0000313" key="5">
    <source>
        <dbReference type="EMBL" id="TNY21422.1"/>
    </source>
</evidence>
<accession>A0A5C5FZ03</accession>
<dbReference type="STRING" id="5288.A0A5C5FZ03"/>
<dbReference type="Gene3D" id="2.40.50.140">
    <property type="entry name" value="Nucleic acid-binding proteins"/>
    <property type="match status" value="3"/>
</dbReference>
<feature type="region of interest" description="Disordered" evidence="2">
    <location>
        <begin position="1"/>
        <end position="131"/>
    </location>
</feature>
<comment type="caution">
    <text evidence="5">The sequence shown here is derived from an EMBL/GenBank/DDBJ whole genome shotgun (WGS) entry which is preliminary data.</text>
</comment>
<feature type="region of interest" description="Disordered" evidence="2">
    <location>
        <begin position="259"/>
        <end position="306"/>
    </location>
</feature>
<keyword evidence="1" id="KW-0175">Coiled coil</keyword>
<dbReference type="EMBL" id="SOZI01000044">
    <property type="protein sequence ID" value="TNY21422.1"/>
    <property type="molecule type" value="Genomic_DNA"/>
</dbReference>
<evidence type="ECO:0000259" key="4">
    <source>
        <dbReference type="Pfam" id="PF09169"/>
    </source>
</evidence>
<dbReference type="Pfam" id="PF09169">
    <property type="entry name" value="BRCA-2_helical"/>
    <property type="match status" value="1"/>
</dbReference>
<dbReference type="AlphaFoldDB" id="A0A5C5FZ03"/>
<feature type="region of interest" description="Disordered" evidence="2">
    <location>
        <begin position="419"/>
        <end position="504"/>
    </location>
</feature>
<dbReference type="PANTHER" id="PTHR11289:SF0">
    <property type="entry name" value="BREAST CANCER TYPE 2 SUSCEPTIBILITY PROTEIN"/>
    <property type="match status" value="1"/>
</dbReference>
<feature type="compositionally biased region" description="Low complexity" evidence="2">
    <location>
        <begin position="267"/>
        <end position="287"/>
    </location>
</feature>
<sequence>MEPDDAHSSASSSLSSLTPSPDPARSSSPLRKRPRLSSASPPSPAIPRSHGLPEPKGPLPTSTNAFEDLLDGLGDDDFRMLPSSDPAAAGHRSGGLPAIEDEPGEFAQDVGATTTADEADTSAGEGVADDSGLGLLADVEQDKGANGGEADALDAGEDVEFEGDDMWLEFDNAAVGFDQPDTFPSSALSLAPPKPNKGKAVEGRSSDETTSARQEEPRLSDFGFASLDPAASLTGGGFVFAMRKPLVLSDKALQRARALLEPEDADSTSTSGAGAAVPTRTTTPVAGSSSASGALRPSTTGLRAASPASDGLAVAPSAFAGFQNAAGRALEMPSEEALQRARERLDVPDTPGQTASERAKNPLRPLSRPSALARDVFEGSPAPARALAVSRPGSAFALAPPLPRPSVVTLPLPAPALAEAAGGCDSPTTRRSRPGSAASSAGRGSRPGSPKRAALLPVDGNAATVLGGQSADKGSLTTLHSSSPSGRAQSPPPPAAAPAASSSSTAIAAPRPVLAAPIPVRPAPPGRPVTFRPPMLASTSTPARPLNSTPLRPFAPSTSTAHSPFPAASSSSTPNPLLPQNRRLNLGMTPRNKPYHLANTLRGGTPGGSSSAAARGAKTGVKAFVTPFKGGKRPDGLTPLGLRDKVNAASTSTSSSTTPRLGQGAGAGKGKATEKAKVAQDAARRDRVKVFELDVPPVERHPLGNFGMRPQMHFYEAVEAVGVPREVLDMDSTSGLAYVFPCGRGVSDAFAALQAVVAARVPEEKDLVTLQWVKNHWKLILWKAASYVRSRPDLLDQWWTFERVLDQLRYRYEREVNRAERSAIKRIQERDSPASLPMVLCVSQIRWDDPPDDADTGTLVIVGLELTDGWYRIRTNVDQTLKRACERGKLVVGSKIAISGARLDSVSSEGVEVLQALNSSTLVISGNSTSLAPWHATLGFHREPFVAGLTSLSPGGGLVPLVDVVIDRVYACGYIDLRKGRGTETWGEEEERTRAEEWKRGRRRIEEKLSEEAEKAGTEEDEVVELLQEAASMLEVVGNDAAPQSTPPEEPDEILDRLEGASNKRAIVRSISARQVPSVLQLAVEKARESRFSAIEQLQKELADKYPPRDIRCFRMMRVSDAREGTKATTRSALLTVWDAQKYGEGFFDEGTRYLISNLVPKGSWRPQDREVALATRRDSGWRKVKVGSGV</sequence>
<organism evidence="5 6">
    <name type="scientific">Rhodotorula diobovata</name>
    <dbReference type="NCBI Taxonomy" id="5288"/>
    <lineage>
        <taxon>Eukaryota</taxon>
        <taxon>Fungi</taxon>
        <taxon>Dikarya</taxon>
        <taxon>Basidiomycota</taxon>
        <taxon>Pucciniomycotina</taxon>
        <taxon>Microbotryomycetes</taxon>
        <taxon>Sporidiobolales</taxon>
        <taxon>Sporidiobolaceae</taxon>
        <taxon>Rhodotorula</taxon>
    </lineage>
</organism>
<feature type="compositionally biased region" description="Low complexity" evidence="2">
    <location>
        <begin position="111"/>
        <end position="125"/>
    </location>
</feature>
<name>A0A5C5FZ03_9BASI</name>
<protein>
    <submittedName>
        <fullName evidence="5">Rad51-associated protein Brh2</fullName>
    </submittedName>
</protein>
<dbReference type="SUPFAM" id="SSF81872">
    <property type="entry name" value="BRCA2 helical domain"/>
    <property type="match status" value="1"/>
</dbReference>
<feature type="compositionally biased region" description="Low complexity" evidence="2">
    <location>
        <begin position="434"/>
        <end position="453"/>
    </location>
</feature>
<dbReference type="Proteomes" id="UP000311382">
    <property type="component" value="Unassembled WGS sequence"/>
</dbReference>
<gene>
    <name evidence="5" type="ORF">DMC30DRAFT_395083</name>
</gene>
<feature type="region of interest" description="Disordered" evidence="2">
    <location>
        <begin position="178"/>
        <end position="226"/>
    </location>
</feature>
<evidence type="ECO:0000256" key="1">
    <source>
        <dbReference type="SAM" id="Coils"/>
    </source>
</evidence>
<keyword evidence="6" id="KW-1185">Reference proteome</keyword>
<dbReference type="SUPFAM" id="SSF50249">
    <property type="entry name" value="Nucleic acid-binding proteins"/>
    <property type="match status" value="2"/>
</dbReference>
<feature type="region of interest" description="Disordered" evidence="2">
    <location>
        <begin position="517"/>
        <end position="589"/>
    </location>
</feature>
<feature type="compositionally biased region" description="Low complexity" evidence="2">
    <location>
        <begin position="555"/>
        <end position="586"/>
    </location>
</feature>
<feature type="compositionally biased region" description="Polar residues" evidence="2">
    <location>
        <begin position="288"/>
        <end position="301"/>
    </location>
</feature>
<feature type="compositionally biased region" description="Polar residues" evidence="2">
    <location>
        <begin position="537"/>
        <end position="550"/>
    </location>
</feature>
<reference evidence="5 6" key="1">
    <citation type="submission" date="2019-03" db="EMBL/GenBank/DDBJ databases">
        <title>Rhodosporidium diobovatum UCD-FST 08-225 genome sequencing, assembly, and annotation.</title>
        <authorList>
            <person name="Fakankun I.U."/>
            <person name="Fristensky B."/>
            <person name="Levin D.B."/>
        </authorList>
    </citation>
    <scope>NUCLEOTIDE SEQUENCE [LARGE SCALE GENOMIC DNA]</scope>
    <source>
        <strain evidence="5 6">UCD-FST 08-225</strain>
    </source>
</reference>
<dbReference type="GO" id="GO:0006355">
    <property type="term" value="P:regulation of DNA-templated transcription"/>
    <property type="evidence" value="ECO:0007669"/>
    <property type="project" value="TreeGrafter"/>
</dbReference>
<dbReference type="OrthoDB" id="21095at2759"/>
<dbReference type="PANTHER" id="PTHR11289">
    <property type="entry name" value="BREAST CANCER TYPE 2 SUSCEPTIBILITY PROTEIN BRCA2"/>
    <property type="match status" value="1"/>
</dbReference>
<dbReference type="Pfam" id="PF09103">
    <property type="entry name" value="BRCA-2_OB1"/>
    <property type="match status" value="1"/>
</dbReference>
<feature type="compositionally biased region" description="Low complexity" evidence="2">
    <location>
        <begin position="8"/>
        <end position="29"/>
    </location>
</feature>
<dbReference type="InterPro" id="IPR015252">
    <property type="entry name" value="BRCA2_hlx"/>
</dbReference>